<dbReference type="GO" id="GO:0009086">
    <property type="term" value="P:methionine biosynthetic process"/>
    <property type="evidence" value="ECO:0007669"/>
    <property type="project" value="TreeGrafter"/>
</dbReference>
<accession>A0AAP0C145</accession>
<evidence type="ECO:0000256" key="2">
    <source>
        <dbReference type="ARBA" id="ARBA00022833"/>
    </source>
</evidence>
<comment type="caution">
    <text evidence="3">The sequence shown here is derived from an EMBL/GenBank/DDBJ whole genome shotgun (WGS) entry which is preliminary data.</text>
</comment>
<gene>
    <name evidence="3" type="primary">HMT-1</name>
    <name evidence="3" type="ORF">KSP39_PZI000004</name>
</gene>
<dbReference type="PANTHER" id="PTHR46015:SF1">
    <property type="entry name" value="HOMOCYSTEINE S-METHYLTRANSFERASE-LIKE ISOFORM 1"/>
    <property type="match status" value="1"/>
</dbReference>
<dbReference type="GO" id="GO:0046872">
    <property type="term" value="F:metal ion binding"/>
    <property type="evidence" value="ECO:0007669"/>
    <property type="project" value="UniProtKB-KW"/>
</dbReference>
<dbReference type="GO" id="GO:0033528">
    <property type="term" value="P:S-methylmethionine cycle"/>
    <property type="evidence" value="ECO:0007669"/>
    <property type="project" value="TreeGrafter"/>
</dbReference>
<organism evidence="3 4">
    <name type="scientific">Platanthera zijinensis</name>
    <dbReference type="NCBI Taxonomy" id="2320716"/>
    <lineage>
        <taxon>Eukaryota</taxon>
        <taxon>Viridiplantae</taxon>
        <taxon>Streptophyta</taxon>
        <taxon>Embryophyta</taxon>
        <taxon>Tracheophyta</taxon>
        <taxon>Spermatophyta</taxon>
        <taxon>Magnoliopsida</taxon>
        <taxon>Liliopsida</taxon>
        <taxon>Asparagales</taxon>
        <taxon>Orchidaceae</taxon>
        <taxon>Orchidoideae</taxon>
        <taxon>Orchideae</taxon>
        <taxon>Orchidinae</taxon>
        <taxon>Platanthera</taxon>
    </lineage>
</organism>
<evidence type="ECO:0000313" key="4">
    <source>
        <dbReference type="Proteomes" id="UP001418222"/>
    </source>
</evidence>
<dbReference type="Proteomes" id="UP001418222">
    <property type="component" value="Unassembled WGS sequence"/>
</dbReference>
<dbReference type="EMBL" id="JBBWWQ010000001">
    <property type="protein sequence ID" value="KAK8957501.1"/>
    <property type="molecule type" value="Genomic_DNA"/>
</dbReference>
<evidence type="ECO:0000256" key="1">
    <source>
        <dbReference type="ARBA" id="ARBA00022723"/>
    </source>
</evidence>
<keyword evidence="4" id="KW-1185">Reference proteome</keyword>
<proteinExistence type="predicted"/>
<keyword evidence="1" id="KW-0479">Metal-binding</keyword>
<dbReference type="SUPFAM" id="SSF82282">
    <property type="entry name" value="Homocysteine S-methyltransferase"/>
    <property type="match status" value="1"/>
</dbReference>
<dbReference type="PANTHER" id="PTHR46015">
    <property type="entry name" value="ZGC:172121"/>
    <property type="match status" value="1"/>
</dbReference>
<dbReference type="InterPro" id="IPR036589">
    <property type="entry name" value="HCY_dom_sf"/>
</dbReference>
<dbReference type="AlphaFoldDB" id="A0AAP0C145"/>
<protein>
    <submittedName>
        <fullName evidence="3">Homocysteine S-methyltransferase 1</fullName>
    </submittedName>
</protein>
<reference evidence="3 4" key="1">
    <citation type="journal article" date="2022" name="Nat. Plants">
        <title>Genomes of leafy and leafless Platanthera orchids illuminate the evolution of mycoheterotrophy.</title>
        <authorList>
            <person name="Li M.H."/>
            <person name="Liu K.W."/>
            <person name="Li Z."/>
            <person name="Lu H.C."/>
            <person name="Ye Q.L."/>
            <person name="Zhang D."/>
            <person name="Wang J.Y."/>
            <person name="Li Y.F."/>
            <person name="Zhong Z.M."/>
            <person name="Liu X."/>
            <person name="Yu X."/>
            <person name="Liu D.K."/>
            <person name="Tu X.D."/>
            <person name="Liu B."/>
            <person name="Hao Y."/>
            <person name="Liao X.Y."/>
            <person name="Jiang Y.T."/>
            <person name="Sun W.H."/>
            <person name="Chen J."/>
            <person name="Chen Y.Q."/>
            <person name="Ai Y."/>
            <person name="Zhai J.W."/>
            <person name="Wu S.S."/>
            <person name="Zhou Z."/>
            <person name="Hsiao Y.Y."/>
            <person name="Wu W.L."/>
            <person name="Chen Y.Y."/>
            <person name="Lin Y.F."/>
            <person name="Hsu J.L."/>
            <person name="Li C.Y."/>
            <person name="Wang Z.W."/>
            <person name="Zhao X."/>
            <person name="Zhong W.Y."/>
            <person name="Ma X.K."/>
            <person name="Ma L."/>
            <person name="Huang J."/>
            <person name="Chen G.Z."/>
            <person name="Huang M.Z."/>
            <person name="Huang L."/>
            <person name="Peng D.H."/>
            <person name="Luo Y.B."/>
            <person name="Zou S.Q."/>
            <person name="Chen S.P."/>
            <person name="Lan S."/>
            <person name="Tsai W.C."/>
            <person name="Van de Peer Y."/>
            <person name="Liu Z.J."/>
        </authorList>
    </citation>
    <scope>NUCLEOTIDE SEQUENCE [LARGE SCALE GENOMIC DNA]</scope>
    <source>
        <strain evidence="3">Lor287</strain>
    </source>
</reference>
<evidence type="ECO:0000313" key="3">
    <source>
        <dbReference type="EMBL" id="KAK8957501.1"/>
    </source>
</evidence>
<dbReference type="GO" id="GO:0008898">
    <property type="term" value="F:S-adenosylmethionine-homocysteine S-methyltransferase activity"/>
    <property type="evidence" value="ECO:0007669"/>
    <property type="project" value="TreeGrafter"/>
</dbReference>
<name>A0AAP0C145_9ASPA</name>
<sequence>MAEALLYLSTATPWPRPPPLAPVTLSSGKLFFQSRSEHGKLDLLHFFQIRTLLQRCTSRSNPTPAISFSCVARDDKHNSDSISLHHVHLEHYYFSTILVAISIGSFRDYLADGFENLDDYLGVINLVTWKDSHKGRPQASIEVVGKMKLEFSAWFSFSDNDEYSVVNGGSFVDRASITIASENVVETGINCTPPQYIHGLVLSFWKKNPKFPYNNWQEIMSVG</sequence>
<dbReference type="InterPro" id="IPR051486">
    <property type="entry name" value="Hcy_S-methyltransferase"/>
</dbReference>
<keyword evidence="2" id="KW-0862">Zinc</keyword>